<evidence type="ECO:0000313" key="2">
    <source>
        <dbReference type="EMBL" id="MBD2500455.1"/>
    </source>
</evidence>
<protein>
    <submittedName>
        <fullName evidence="2">Uncharacterized protein</fullName>
    </submittedName>
</protein>
<dbReference type="RefSeq" id="WP_190469266.1">
    <property type="nucleotide sequence ID" value="NZ_JACJSG010000008.1"/>
</dbReference>
<sequence length="61" mass="7227">MKQQKTRRSRGVTLTLQGWAKLQDAKEKAEWKDNAGDGFSLEELSDRPHQRYHQKCNRLEK</sequence>
<reference evidence="2 3" key="1">
    <citation type="journal article" date="2020" name="ISME J.">
        <title>Comparative genomics reveals insights into cyanobacterial evolution and habitat adaptation.</title>
        <authorList>
            <person name="Chen M.Y."/>
            <person name="Teng W.K."/>
            <person name="Zhao L."/>
            <person name="Hu C.X."/>
            <person name="Zhou Y.K."/>
            <person name="Han B.P."/>
            <person name="Song L.R."/>
            <person name="Shu W.S."/>
        </authorList>
    </citation>
    <scope>NUCLEOTIDE SEQUENCE [LARGE SCALE GENOMIC DNA]</scope>
    <source>
        <strain evidence="2 3">FACHB-119</strain>
    </source>
</reference>
<organism evidence="2 3">
    <name type="scientific">Anabaena azotica FACHB-119</name>
    <dbReference type="NCBI Taxonomy" id="947527"/>
    <lineage>
        <taxon>Bacteria</taxon>
        <taxon>Bacillati</taxon>
        <taxon>Cyanobacteriota</taxon>
        <taxon>Cyanophyceae</taxon>
        <taxon>Nostocales</taxon>
        <taxon>Nostocaceae</taxon>
        <taxon>Anabaena</taxon>
        <taxon>Anabaena azotica</taxon>
    </lineage>
</organism>
<dbReference type="EMBL" id="JACJSG010000008">
    <property type="protein sequence ID" value="MBD2500455.1"/>
    <property type="molecule type" value="Genomic_DNA"/>
</dbReference>
<evidence type="ECO:0000256" key="1">
    <source>
        <dbReference type="SAM" id="MobiDB-lite"/>
    </source>
</evidence>
<accession>A0ABR8CZS9</accession>
<comment type="caution">
    <text evidence="2">The sequence shown here is derived from an EMBL/GenBank/DDBJ whole genome shotgun (WGS) entry which is preliminary data.</text>
</comment>
<gene>
    <name evidence="2" type="ORF">H6G83_07445</name>
</gene>
<name>A0ABR8CZS9_9NOST</name>
<dbReference type="Proteomes" id="UP000661112">
    <property type="component" value="Unassembled WGS sequence"/>
</dbReference>
<proteinExistence type="predicted"/>
<feature type="region of interest" description="Disordered" evidence="1">
    <location>
        <begin position="37"/>
        <end position="61"/>
    </location>
</feature>
<keyword evidence="3" id="KW-1185">Reference proteome</keyword>
<feature type="compositionally biased region" description="Basic residues" evidence="1">
    <location>
        <begin position="50"/>
        <end position="61"/>
    </location>
</feature>
<evidence type="ECO:0000313" key="3">
    <source>
        <dbReference type="Proteomes" id="UP000661112"/>
    </source>
</evidence>